<evidence type="ECO:0000256" key="7">
    <source>
        <dbReference type="ARBA" id="ARBA00047899"/>
    </source>
</evidence>
<name>A0ABQ3UPD1_9CHLR</name>
<feature type="binding site" evidence="10">
    <location>
        <position position="76"/>
    </location>
    <ligand>
        <name>ATP</name>
        <dbReference type="ChEBI" id="CHEBI:30616"/>
    </ligand>
</feature>
<dbReference type="PROSITE" id="PS00107">
    <property type="entry name" value="PROTEIN_KINASE_ATP"/>
    <property type="match status" value="1"/>
</dbReference>
<keyword evidence="6 10" id="KW-0067">ATP-binding</keyword>
<evidence type="ECO:0000256" key="5">
    <source>
        <dbReference type="ARBA" id="ARBA00022777"/>
    </source>
</evidence>
<evidence type="ECO:0000256" key="9">
    <source>
        <dbReference type="PROSITE-ProRule" id="PRU00221"/>
    </source>
</evidence>
<dbReference type="PANTHER" id="PTHR24363">
    <property type="entry name" value="SERINE/THREONINE PROTEIN KINASE"/>
    <property type="match status" value="1"/>
</dbReference>
<evidence type="ECO:0000256" key="10">
    <source>
        <dbReference type="PROSITE-ProRule" id="PRU10141"/>
    </source>
</evidence>
<sequence>MALETLYCAHCGAGNSLQDATCFACQRQLTSPESEEETPFLVGERYLILAQVGLGGFGAVYKVLDTQEQNTVRALKQINLRNLTPQQAIEATDAFNREVSLLPQLTHVHLPRVYNHFTDPEHWYLVMDFIEGQTLESYLEGRGTPGHSAQPAPLLAFEEIFSIALQLCDVLSYLHTRQPPVIFRDLKPSNIMRSPAGQLYLIDFGIARHFKPGQARDTIPFGSPGYAAPEQYGKAQTTPASDIYSLGALLHHLLSGEDPAETPFKFSSSYAYGQAGVTELATLVDRMVRLNIAERPSTIAEVYHEILRIARRQGIRIASLILGSNQQTRPHTPTQPLGMPGGTPGAGQVQIQVPTPKPGPSTPGRRFSRRAIVAGGLALSVATIAGGATIGGIQNLITSLNKLDKAATDSQVIYSSIIAPDGHTCISLAKNIFHVWDIRKQESIWAGEENIISETRPAWSPDSQRFATAAGDGSVTIWNWRQRQHTQITAPDTSTPANEVTIHLAWSPDGNYLAMVQKEGASQAANFQILDPTTGQVVAKYMAPTGAMLGLDWSPDSKMLATSNVHDMLQVWEIGSSRQLTYTYALLLSQTKVPDYNGIVVRWSPDGKWIAAAPYSGPVSLWSLTTRQTFTFDLIAGTQASIFSDLAWSPDGHTIAAIDQQNIIYFWNATAFWDATAKKFLGSVPGPEQGYGGGVLHWVNNENIVVIDAHRNIIAISKPAP</sequence>
<dbReference type="Pfam" id="PF00400">
    <property type="entry name" value="WD40"/>
    <property type="match status" value="1"/>
</dbReference>
<evidence type="ECO:0000313" key="12">
    <source>
        <dbReference type="EMBL" id="GHO54560.1"/>
    </source>
</evidence>
<evidence type="ECO:0000256" key="8">
    <source>
        <dbReference type="ARBA" id="ARBA00048679"/>
    </source>
</evidence>
<dbReference type="Gene3D" id="1.10.510.10">
    <property type="entry name" value="Transferase(Phosphotransferase) domain 1"/>
    <property type="match status" value="1"/>
</dbReference>
<keyword evidence="2" id="KW-0723">Serine/threonine-protein kinase</keyword>
<dbReference type="EC" id="2.7.11.1" evidence="1"/>
<evidence type="ECO:0000313" key="13">
    <source>
        <dbReference type="Proteomes" id="UP000654345"/>
    </source>
</evidence>
<dbReference type="InterPro" id="IPR015943">
    <property type="entry name" value="WD40/YVTN_repeat-like_dom_sf"/>
</dbReference>
<evidence type="ECO:0000256" key="2">
    <source>
        <dbReference type="ARBA" id="ARBA00022527"/>
    </source>
</evidence>
<dbReference type="InterPro" id="IPR000719">
    <property type="entry name" value="Prot_kinase_dom"/>
</dbReference>
<keyword evidence="9" id="KW-0853">WD repeat</keyword>
<dbReference type="PROSITE" id="PS50082">
    <property type="entry name" value="WD_REPEATS_2"/>
    <property type="match status" value="2"/>
</dbReference>
<keyword evidence="4 10" id="KW-0547">Nucleotide-binding</keyword>
<dbReference type="SUPFAM" id="SSF82171">
    <property type="entry name" value="DPP6 N-terminal domain-like"/>
    <property type="match status" value="1"/>
</dbReference>
<evidence type="ECO:0000259" key="11">
    <source>
        <dbReference type="PROSITE" id="PS50011"/>
    </source>
</evidence>
<dbReference type="SUPFAM" id="SSF56112">
    <property type="entry name" value="Protein kinase-like (PK-like)"/>
    <property type="match status" value="1"/>
</dbReference>
<dbReference type="Gene3D" id="2.130.10.10">
    <property type="entry name" value="YVTN repeat-like/Quinoprotein amine dehydrogenase"/>
    <property type="match status" value="2"/>
</dbReference>
<dbReference type="InterPro" id="IPR017441">
    <property type="entry name" value="Protein_kinase_ATP_BS"/>
</dbReference>
<dbReference type="Gene3D" id="3.30.200.20">
    <property type="entry name" value="Phosphorylase Kinase, domain 1"/>
    <property type="match status" value="1"/>
</dbReference>
<keyword evidence="3" id="KW-0808">Transferase</keyword>
<gene>
    <name evidence="12" type="ORF">KSB_30350</name>
</gene>
<dbReference type="RefSeq" id="WP_201371254.1">
    <property type="nucleotide sequence ID" value="NZ_BNJG01000001.1"/>
</dbReference>
<organism evidence="12 13">
    <name type="scientific">Ktedonobacter robiniae</name>
    <dbReference type="NCBI Taxonomy" id="2778365"/>
    <lineage>
        <taxon>Bacteria</taxon>
        <taxon>Bacillati</taxon>
        <taxon>Chloroflexota</taxon>
        <taxon>Ktedonobacteria</taxon>
        <taxon>Ktedonobacterales</taxon>
        <taxon>Ktedonobacteraceae</taxon>
        <taxon>Ktedonobacter</taxon>
    </lineage>
</organism>
<comment type="caution">
    <text evidence="12">The sequence shown here is derived from an EMBL/GenBank/DDBJ whole genome shotgun (WGS) entry which is preliminary data.</text>
</comment>
<accession>A0ABQ3UPD1</accession>
<feature type="domain" description="Protein kinase" evidence="11">
    <location>
        <begin position="46"/>
        <end position="307"/>
    </location>
</feature>
<comment type="catalytic activity">
    <reaction evidence="7">
        <text>L-threonyl-[protein] + ATP = O-phospho-L-threonyl-[protein] + ADP + H(+)</text>
        <dbReference type="Rhea" id="RHEA:46608"/>
        <dbReference type="Rhea" id="RHEA-COMP:11060"/>
        <dbReference type="Rhea" id="RHEA-COMP:11605"/>
        <dbReference type="ChEBI" id="CHEBI:15378"/>
        <dbReference type="ChEBI" id="CHEBI:30013"/>
        <dbReference type="ChEBI" id="CHEBI:30616"/>
        <dbReference type="ChEBI" id="CHEBI:61977"/>
        <dbReference type="ChEBI" id="CHEBI:456216"/>
        <dbReference type="EC" id="2.7.11.1"/>
    </reaction>
</comment>
<evidence type="ECO:0000256" key="4">
    <source>
        <dbReference type="ARBA" id="ARBA00022741"/>
    </source>
</evidence>
<comment type="catalytic activity">
    <reaction evidence="8">
        <text>L-seryl-[protein] + ATP = O-phospho-L-seryl-[protein] + ADP + H(+)</text>
        <dbReference type="Rhea" id="RHEA:17989"/>
        <dbReference type="Rhea" id="RHEA-COMP:9863"/>
        <dbReference type="Rhea" id="RHEA-COMP:11604"/>
        <dbReference type="ChEBI" id="CHEBI:15378"/>
        <dbReference type="ChEBI" id="CHEBI:29999"/>
        <dbReference type="ChEBI" id="CHEBI:30616"/>
        <dbReference type="ChEBI" id="CHEBI:83421"/>
        <dbReference type="ChEBI" id="CHEBI:456216"/>
        <dbReference type="EC" id="2.7.11.1"/>
    </reaction>
</comment>
<dbReference type="SMART" id="SM00320">
    <property type="entry name" value="WD40"/>
    <property type="match status" value="4"/>
</dbReference>
<dbReference type="Proteomes" id="UP000654345">
    <property type="component" value="Unassembled WGS sequence"/>
</dbReference>
<dbReference type="PROSITE" id="PS50011">
    <property type="entry name" value="PROTEIN_KINASE_DOM"/>
    <property type="match status" value="1"/>
</dbReference>
<protein>
    <recommendedName>
        <fullName evidence="1">non-specific serine/threonine protein kinase</fullName>
        <ecNumber evidence="1">2.7.11.1</ecNumber>
    </recommendedName>
</protein>
<evidence type="ECO:0000256" key="1">
    <source>
        <dbReference type="ARBA" id="ARBA00012513"/>
    </source>
</evidence>
<dbReference type="PANTHER" id="PTHR24363:SF0">
    <property type="entry name" value="SERINE_THREONINE KINASE LIKE DOMAIN CONTAINING 1"/>
    <property type="match status" value="1"/>
</dbReference>
<dbReference type="InterPro" id="IPR001680">
    <property type="entry name" value="WD40_rpt"/>
</dbReference>
<evidence type="ECO:0000256" key="6">
    <source>
        <dbReference type="ARBA" id="ARBA00022840"/>
    </source>
</evidence>
<dbReference type="InterPro" id="IPR011009">
    <property type="entry name" value="Kinase-like_dom_sf"/>
</dbReference>
<keyword evidence="13" id="KW-1185">Reference proteome</keyword>
<keyword evidence="5" id="KW-0418">Kinase</keyword>
<dbReference type="SMART" id="SM00220">
    <property type="entry name" value="S_TKc"/>
    <property type="match status" value="1"/>
</dbReference>
<proteinExistence type="predicted"/>
<feature type="repeat" description="WD" evidence="9">
    <location>
        <begin position="458"/>
        <end position="488"/>
    </location>
</feature>
<feature type="repeat" description="WD" evidence="9">
    <location>
        <begin position="541"/>
        <end position="582"/>
    </location>
</feature>
<reference evidence="12 13" key="1">
    <citation type="journal article" date="2021" name="Int. J. Syst. Evol. Microbiol.">
        <title>Reticulibacter mediterranei gen. nov., sp. nov., within the new family Reticulibacteraceae fam. nov., and Ktedonospora formicarum gen. nov., sp. nov., Ktedonobacter robiniae sp. nov., Dictyobacter formicarum sp. nov. and Dictyobacter arantiisoli sp. nov., belonging to the class Ktedonobacteria.</title>
        <authorList>
            <person name="Yabe S."/>
            <person name="Zheng Y."/>
            <person name="Wang C.M."/>
            <person name="Sakai Y."/>
            <person name="Abe K."/>
            <person name="Yokota A."/>
            <person name="Donadio S."/>
            <person name="Cavaletti L."/>
            <person name="Monciardini P."/>
        </authorList>
    </citation>
    <scope>NUCLEOTIDE SEQUENCE [LARGE SCALE GENOMIC DNA]</scope>
    <source>
        <strain evidence="12 13">SOSP1-30</strain>
    </source>
</reference>
<evidence type="ECO:0000256" key="3">
    <source>
        <dbReference type="ARBA" id="ARBA00022679"/>
    </source>
</evidence>
<dbReference type="CDD" id="cd14014">
    <property type="entry name" value="STKc_PknB_like"/>
    <property type="match status" value="1"/>
</dbReference>
<dbReference type="Pfam" id="PF00069">
    <property type="entry name" value="Pkinase"/>
    <property type="match status" value="1"/>
</dbReference>
<dbReference type="EMBL" id="BNJG01000001">
    <property type="protein sequence ID" value="GHO54560.1"/>
    <property type="molecule type" value="Genomic_DNA"/>
</dbReference>